<evidence type="ECO:0000313" key="3">
    <source>
        <dbReference type="EMBL" id="KAK0746241.1"/>
    </source>
</evidence>
<feature type="compositionally biased region" description="Basic and acidic residues" evidence="1">
    <location>
        <begin position="321"/>
        <end position="331"/>
    </location>
</feature>
<feature type="domain" description="BAH" evidence="2">
    <location>
        <begin position="102"/>
        <end position="240"/>
    </location>
</feature>
<organism evidence="3 4">
    <name type="scientific">Schizothecium vesticola</name>
    <dbReference type="NCBI Taxonomy" id="314040"/>
    <lineage>
        <taxon>Eukaryota</taxon>
        <taxon>Fungi</taxon>
        <taxon>Dikarya</taxon>
        <taxon>Ascomycota</taxon>
        <taxon>Pezizomycotina</taxon>
        <taxon>Sordariomycetes</taxon>
        <taxon>Sordariomycetidae</taxon>
        <taxon>Sordariales</taxon>
        <taxon>Schizotheciaceae</taxon>
        <taxon>Schizothecium</taxon>
    </lineage>
</organism>
<name>A0AA40EVP4_9PEZI</name>
<dbReference type="SUPFAM" id="SSF57903">
    <property type="entry name" value="FYVE/PHD zinc finger"/>
    <property type="match status" value="1"/>
</dbReference>
<dbReference type="InterPro" id="IPR043151">
    <property type="entry name" value="BAH_sf"/>
</dbReference>
<comment type="caution">
    <text evidence="3">The sequence shown here is derived from an EMBL/GenBank/DDBJ whole genome shotgun (WGS) entry which is preliminary data.</text>
</comment>
<dbReference type="GO" id="GO:0003682">
    <property type="term" value="F:chromatin binding"/>
    <property type="evidence" value="ECO:0007669"/>
    <property type="project" value="InterPro"/>
</dbReference>
<reference evidence="3" key="1">
    <citation type="submission" date="2023-06" db="EMBL/GenBank/DDBJ databases">
        <title>Genome-scale phylogeny and comparative genomics of the fungal order Sordariales.</title>
        <authorList>
            <consortium name="Lawrence Berkeley National Laboratory"/>
            <person name="Hensen N."/>
            <person name="Bonometti L."/>
            <person name="Westerberg I."/>
            <person name="Brannstrom I.O."/>
            <person name="Guillou S."/>
            <person name="Cros-Aarteil S."/>
            <person name="Calhoun S."/>
            <person name="Haridas S."/>
            <person name="Kuo A."/>
            <person name="Mondo S."/>
            <person name="Pangilinan J."/>
            <person name="Riley R."/>
            <person name="LaButti K."/>
            <person name="Andreopoulos B."/>
            <person name="Lipzen A."/>
            <person name="Chen C."/>
            <person name="Yanf M."/>
            <person name="Daum C."/>
            <person name="Ng V."/>
            <person name="Clum A."/>
            <person name="Steindorff A."/>
            <person name="Ohm R."/>
            <person name="Martin F."/>
            <person name="Silar P."/>
            <person name="Natvig D."/>
            <person name="Lalanne C."/>
            <person name="Gautier V."/>
            <person name="Ament-velasquez S.L."/>
            <person name="Kruys A."/>
            <person name="Hutchinson M.I."/>
            <person name="Powell A.J."/>
            <person name="Barry K."/>
            <person name="Miller A.N."/>
            <person name="Grigoriev I.V."/>
            <person name="Debuchy R."/>
            <person name="Gladieux P."/>
            <person name="Thoren M.H."/>
            <person name="Johannesson H."/>
        </authorList>
    </citation>
    <scope>NUCLEOTIDE SEQUENCE</scope>
    <source>
        <strain evidence="3">SMH3187-1</strain>
    </source>
</reference>
<dbReference type="InterPro" id="IPR001025">
    <property type="entry name" value="BAH_dom"/>
</dbReference>
<accession>A0AA40EVP4</accession>
<feature type="compositionally biased region" description="Basic and acidic residues" evidence="1">
    <location>
        <begin position="8"/>
        <end position="40"/>
    </location>
</feature>
<feature type="compositionally biased region" description="Polar residues" evidence="1">
    <location>
        <begin position="55"/>
        <end position="72"/>
    </location>
</feature>
<dbReference type="Gene3D" id="3.30.40.10">
    <property type="entry name" value="Zinc/RING finger domain, C3HC4 (zinc finger)"/>
    <property type="match status" value="1"/>
</dbReference>
<proteinExistence type="predicted"/>
<dbReference type="EMBL" id="JAUKUD010000004">
    <property type="protein sequence ID" value="KAK0746241.1"/>
    <property type="molecule type" value="Genomic_DNA"/>
</dbReference>
<dbReference type="CDD" id="cd15489">
    <property type="entry name" value="PHD_SF"/>
    <property type="match status" value="1"/>
</dbReference>
<feature type="compositionally biased region" description="Basic and acidic residues" evidence="1">
    <location>
        <begin position="285"/>
        <end position="303"/>
    </location>
</feature>
<dbReference type="AlphaFoldDB" id="A0AA40EVP4"/>
<dbReference type="CDD" id="cd04370">
    <property type="entry name" value="BAH"/>
    <property type="match status" value="1"/>
</dbReference>
<evidence type="ECO:0000256" key="1">
    <source>
        <dbReference type="SAM" id="MobiDB-lite"/>
    </source>
</evidence>
<sequence>MANSRKRPREENDDSRADDNRAECRFSVKIINPREKENDTKRRRTDGGQDDDASQRVSIQLSPFSPSGKFKTNSSMDLHYQVEPAQEWADMTRYNSFVLNGVKYFSEGFIYVANDSSMKRERAGGAKEPIKKSDDDWVARILEIRASDEHHVYARVYWMYWPDELPRGSRDGRKIVRGRQPYHGTNELIASNHMDIINVVSVTAQATVKQWFEENDDEIQTTLYWRQAFDVRAYELSTVELVCSCNTPAHPDNLLVGCTTETCKRWLHEQCIKDEALRATYARLGADKPHRNPESDKVKDEAVRPLSPKETGAAVTAQHSIDVKSDGEKGSVKVNTNDNVDVKHSEDEDAPGAPENVDSKIAPESPSEQGKASSAEPTKGTLSRPVSRSSSTRKAGRPKKNALWNGRGGKNAKPWLGLFEVSMKMADQGPPLLEFRDLRQGIDGGEKTWTEPVKCLVCGNNVN</sequence>
<dbReference type="InterPro" id="IPR013083">
    <property type="entry name" value="Znf_RING/FYVE/PHD"/>
</dbReference>
<feature type="region of interest" description="Disordered" evidence="1">
    <location>
        <begin position="284"/>
        <end position="409"/>
    </location>
</feature>
<gene>
    <name evidence="3" type="ORF">B0T18DRAFT_390724</name>
</gene>
<dbReference type="Proteomes" id="UP001172155">
    <property type="component" value="Unassembled WGS sequence"/>
</dbReference>
<dbReference type="PANTHER" id="PTHR46364">
    <property type="entry name" value="OS08G0421900 PROTEIN"/>
    <property type="match status" value="1"/>
</dbReference>
<dbReference type="Gene3D" id="2.30.30.490">
    <property type="match status" value="1"/>
</dbReference>
<keyword evidence="4" id="KW-1185">Reference proteome</keyword>
<dbReference type="PROSITE" id="PS51038">
    <property type="entry name" value="BAH"/>
    <property type="match status" value="1"/>
</dbReference>
<protein>
    <recommendedName>
        <fullName evidence="2">BAH domain-containing protein</fullName>
    </recommendedName>
</protein>
<feature type="region of interest" description="Disordered" evidence="1">
    <location>
        <begin position="1"/>
        <end position="72"/>
    </location>
</feature>
<feature type="compositionally biased region" description="Polar residues" evidence="1">
    <location>
        <begin position="366"/>
        <end position="393"/>
    </location>
</feature>
<dbReference type="InterPro" id="IPR011011">
    <property type="entry name" value="Znf_FYVE_PHD"/>
</dbReference>
<evidence type="ECO:0000313" key="4">
    <source>
        <dbReference type="Proteomes" id="UP001172155"/>
    </source>
</evidence>
<evidence type="ECO:0000259" key="2">
    <source>
        <dbReference type="PROSITE" id="PS51038"/>
    </source>
</evidence>